<keyword evidence="2" id="KW-1185">Reference proteome</keyword>
<protein>
    <submittedName>
        <fullName evidence="1">Uncharacterized protein</fullName>
    </submittedName>
</protein>
<dbReference type="Proteomes" id="UP000583929">
    <property type="component" value="Unassembled WGS sequence"/>
</dbReference>
<dbReference type="EMBL" id="JAATIQ010000021">
    <property type="protein sequence ID" value="KAF4399527.1"/>
    <property type="molecule type" value="Genomic_DNA"/>
</dbReference>
<dbReference type="AlphaFoldDB" id="A0A7J6HW32"/>
<organism evidence="1 2">
    <name type="scientific">Cannabis sativa</name>
    <name type="common">Hemp</name>
    <name type="synonym">Marijuana</name>
    <dbReference type="NCBI Taxonomy" id="3483"/>
    <lineage>
        <taxon>Eukaryota</taxon>
        <taxon>Viridiplantae</taxon>
        <taxon>Streptophyta</taxon>
        <taxon>Embryophyta</taxon>
        <taxon>Tracheophyta</taxon>
        <taxon>Spermatophyta</taxon>
        <taxon>Magnoliopsida</taxon>
        <taxon>eudicotyledons</taxon>
        <taxon>Gunneridae</taxon>
        <taxon>Pentapetalae</taxon>
        <taxon>rosids</taxon>
        <taxon>fabids</taxon>
        <taxon>Rosales</taxon>
        <taxon>Cannabaceae</taxon>
        <taxon>Cannabis</taxon>
    </lineage>
</organism>
<reference evidence="1 2" key="1">
    <citation type="journal article" date="2020" name="bioRxiv">
        <title>Sequence and annotation of 42 cannabis genomes reveals extensive copy number variation in cannabinoid synthesis and pathogen resistance genes.</title>
        <authorList>
            <person name="Mckernan K.J."/>
            <person name="Helbert Y."/>
            <person name="Kane L.T."/>
            <person name="Ebling H."/>
            <person name="Zhang L."/>
            <person name="Liu B."/>
            <person name="Eaton Z."/>
            <person name="Mclaughlin S."/>
            <person name="Kingan S."/>
            <person name="Baybayan P."/>
            <person name="Concepcion G."/>
            <person name="Jordan M."/>
            <person name="Riva A."/>
            <person name="Barbazuk W."/>
            <person name="Harkins T."/>
        </authorList>
    </citation>
    <scope>NUCLEOTIDE SEQUENCE [LARGE SCALE GENOMIC DNA]</scope>
    <source>
        <strain evidence="2">cv. Jamaican Lion 4</strain>
        <tissue evidence="1">Leaf</tissue>
    </source>
</reference>
<name>A0A7J6HW32_CANSA</name>
<proteinExistence type="predicted"/>
<accession>A0A7J6HW32</accession>
<comment type="caution">
    <text evidence="1">The sequence shown here is derived from an EMBL/GenBank/DDBJ whole genome shotgun (WGS) entry which is preliminary data.</text>
</comment>
<gene>
    <name evidence="1" type="ORF">G4B88_022610</name>
</gene>
<evidence type="ECO:0000313" key="2">
    <source>
        <dbReference type="Proteomes" id="UP000583929"/>
    </source>
</evidence>
<sequence length="111" mass="12541">MHMHEFHSVELELEVGNLESAVRVNPPMFTGHGVVILDFCNGLNPSTGKCRKVLMSDLNELPGSIFYDIGLVGLGYDPVKDDYKYIKMIHYCICGYDLVRSLRSEVNVYIV</sequence>
<evidence type="ECO:0000313" key="1">
    <source>
        <dbReference type="EMBL" id="KAF4399527.1"/>
    </source>
</evidence>